<gene>
    <name evidence="7" type="ORF">FM101_05580</name>
</gene>
<dbReference type="PROSITE" id="PS00211">
    <property type="entry name" value="ABC_TRANSPORTER_1"/>
    <property type="match status" value="1"/>
</dbReference>
<keyword evidence="4 7" id="KW-0067">ATP-binding</keyword>
<dbReference type="EMBL" id="FUHW01000022">
    <property type="protein sequence ID" value="SJM58939.1"/>
    <property type="molecule type" value="Genomic_DNA"/>
</dbReference>
<dbReference type="GO" id="GO:0005524">
    <property type="term" value="F:ATP binding"/>
    <property type="evidence" value="ECO:0007669"/>
    <property type="project" value="UniProtKB-KW"/>
</dbReference>
<evidence type="ECO:0000313" key="8">
    <source>
        <dbReference type="Proteomes" id="UP000195913"/>
    </source>
</evidence>
<dbReference type="Proteomes" id="UP000195913">
    <property type="component" value="Unassembled WGS sequence"/>
</dbReference>
<dbReference type="PANTHER" id="PTHR42711">
    <property type="entry name" value="ABC TRANSPORTER ATP-BINDING PROTEIN"/>
    <property type="match status" value="1"/>
</dbReference>
<sequence>MDTTTAALELQDVRKTFSVDGGRLNAVDGISLRVDPGEIVALLGPNGAGKTTAIDMALGLTDPTSGSVGIFGSKPHEAVRAGRVSALLQTGGLLRDLSVHETVLAIASLYGAKGRVQEVMEATDITRLANRKVVKCSGGEQQRLKFALALLPDPDVLILDEPTAGMDVNARRAFWATMRQDATAGRTVIFATHYLEEAESFAQRIVLMNAGKIIADGTTANVRALASGRTVAATLQEHGTIASADPRLAELRALDGVTEVMVNGPRVTITATDSDAVARHLLTRGGGTNLEISAPSLENAFVQMTNDPATETADA</sequence>
<protein>
    <submittedName>
        <fullName evidence="7">Methionine ABC transporter ATP-binding protein</fullName>
    </submittedName>
</protein>
<dbReference type="GO" id="GO:0016887">
    <property type="term" value="F:ATP hydrolysis activity"/>
    <property type="evidence" value="ECO:0007669"/>
    <property type="project" value="InterPro"/>
</dbReference>
<evidence type="ECO:0000256" key="2">
    <source>
        <dbReference type="ARBA" id="ARBA00022448"/>
    </source>
</evidence>
<dbReference type="PANTHER" id="PTHR42711:SF17">
    <property type="entry name" value="ABC TRANSPORTER ATP-BINDING PROTEIN"/>
    <property type="match status" value="1"/>
</dbReference>
<dbReference type="Gene3D" id="3.40.50.300">
    <property type="entry name" value="P-loop containing nucleotide triphosphate hydrolases"/>
    <property type="match status" value="1"/>
</dbReference>
<feature type="domain" description="ABC transporter" evidence="6">
    <location>
        <begin position="8"/>
        <end position="235"/>
    </location>
</feature>
<dbReference type="InterPro" id="IPR017871">
    <property type="entry name" value="ABC_transporter-like_CS"/>
</dbReference>
<comment type="subcellular location">
    <subcellularLocation>
        <location evidence="1">Cell membrane</location>
        <topology evidence="1">Peripheral membrane protein</topology>
    </subcellularLocation>
</comment>
<dbReference type="InterPro" id="IPR003593">
    <property type="entry name" value="AAA+_ATPase"/>
</dbReference>
<evidence type="ECO:0000256" key="4">
    <source>
        <dbReference type="ARBA" id="ARBA00022840"/>
    </source>
</evidence>
<dbReference type="Pfam" id="PF00005">
    <property type="entry name" value="ABC_tran"/>
    <property type="match status" value="1"/>
</dbReference>
<evidence type="ECO:0000256" key="5">
    <source>
        <dbReference type="ARBA" id="ARBA00023251"/>
    </source>
</evidence>
<name>A0A1R4FSU5_9MICC</name>
<dbReference type="GO" id="GO:0046677">
    <property type="term" value="P:response to antibiotic"/>
    <property type="evidence" value="ECO:0007669"/>
    <property type="project" value="UniProtKB-KW"/>
</dbReference>
<keyword evidence="2" id="KW-0813">Transport</keyword>
<dbReference type="AlphaFoldDB" id="A0A1R4FSU5"/>
<dbReference type="CDD" id="cd03230">
    <property type="entry name" value="ABC_DR_subfamily_A"/>
    <property type="match status" value="1"/>
</dbReference>
<reference evidence="7 8" key="1">
    <citation type="submission" date="2017-02" db="EMBL/GenBank/DDBJ databases">
        <authorList>
            <person name="Peterson S.W."/>
        </authorList>
    </citation>
    <scope>NUCLEOTIDE SEQUENCE [LARGE SCALE GENOMIC DNA]</scope>
    <source>
        <strain evidence="7 8">B Ar 00.02</strain>
    </source>
</reference>
<keyword evidence="5" id="KW-0046">Antibiotic resistance</keyword>
<organism evidence="7 8">
    <name type="scientific">Arthrobacter rhombi</name>
    <dbReference type="NCBI Taxonomy" id="71253"/>
    <lineage>
        <taxon>Bacteria</taxon>
        <taxon>Bacillati</taxon>
        <taxon>Actinomycetota</taxon>
        <taxon>Actinomycetes</taxon>
        <taxon>Micrococcales</taxon>
        <taxon>Micrococcaceae</taxon>
        <taxon>Arthrobacter</taxon>
    </lineage>
</organism>
<proteinExistence type="predicted"/>
<accession>A0A1R4FSU5</accession>
<dbReference type="PROSITE" id="PS50893">
    <property type="entry name" value="ABC_TRANSPORTER_2"/>
    <property type="match status" value="1"/>
</dbReference>
<evidence type="ECO:0000256" key="3">
    <source>
        <dbReference type="ARBA" id="ARBA00022741"/>
    </source>
</evidence>
<dbReference type="SUPFAM" id="SSF52540">
    <property type="entry name" value="P-loop containing nucleoside triphosphate hydrolases"/>
    <property type="match status" value="1"/>
</dbReference>
<dbReference type="SMART" id="SM00382">
    <property type="entry name" value="AAA"/>
    <property type="match status" value="1"/>
</dbReference>
<evidence type="ECO:0000256" key="1">
    <source>
        <dbReference type="ARBA" id="ARBA00004202"/>
    </source>
</evidence>
<evidence type="ECO:0000313" key="7">
    <source>
        <dbReference type="EMBL" id="SJM58939.1"/>
    </source>
</evidence>
<dbReference type="GO" id="GO:0005886">
    <property type="term" value="C:plasma membrane"/>
    <property type="evidence" value="ECO:0007669"/>
    <property type="project" value="UniProtKB-SubCell"/>
</dbReference>
<dbReference type="InterPro" id="IPR027417">
    <property type="entry name" value="P-loop_NTPase"/>
</dbReference>
<dbReference type="RefSeq" id="WP_086996627.1">
    <property type="nucleotide sequence ID" value="NZ_FUHW01000022.1"/>
</dbReference>
<dbReference type="InterPro" id="IPR003439">
    <property type="entry name" value="ABC_transporter-like_ATP-bd"/>
</dbReference>
<dbReference type="InterPro" id="IPR050763">
    <property type="entry name" value="ABC_transporter_ATP-binding"/>
</dbReference>
<keyword evidence="8" id="KW-1185">Reference proteome</keyword>
<keyword evidence="3" id="KW-0547">Nucleotide-binding</keyword>
<evidence type="ECO:0000259" key="6">
    <source>
        <dbReference type="PROSITE" id="PS50893"/>
    </source>
</evidence>